<dbReference type="AlphaFoldDB" id="A0A1L9PVH1"/>
<dbReference type="Proteomes" id="UP000184073">
    <property type="component" value="Unassembled WGS sequence"/>
</dbReference>
<name>A0A1L9PVH1_ASPVE</name>
<organism evidence="1 2">
    <name type="scientific">Aspergillus versicolor CBS 583.65</name>
    <dbReference type="NCBI Taxonomy" id="1036611"/>
    <lineage>
        <taxon>Eukaryota</taxon>
        <taxon>Fungi</taxon>
        <taxon>Dikarya</taxon>
        <taxon>Ascomycota</taxon>
        <taxon>Pezizomycotina</taxon>
        <taxon>Eurotiomycetes</taxon>
        <taxon>Eurotiomycetidae</taxon>
        <taxon>Eurotiales</taxon>
        <taxon>Aspergillaceae</taxon>
        <taxon>Aspergillus</taxon>
        <taxon>Aspergillus subgen. Nidulantes</taxon>
    </lineage>
</organism>
<proteinExistence type="predicted"/>
<protein>
    <submittedName>
        <fullName evidence="1">Uncharacterized protein</fullName>
    </submittedName>
</protein>
<dbReference type="EMBL" id="KV878133">
    <property type="protein sequence ID" value="OJJ05473.1"/>
    <property type="molecule type" value="Genomic_DNA"/>
</dbReference>
<dbReference type="GeneID" id="63723874"/>
<sequence length="153" mass="16892">MYHPHIAALCLPQLLFQVTKRLHAIESLLQALELLFKPPQKALPHISVDLFGSGNPRSPNLRKTRWTDTRRLCGRPPARKHAGSTFCKAQESTKVITAVRNLSVYIVGVGFSGDRRPVVAVETIGINEELVDILLVSVMQSGTVEELPDMGVD</sequence>
<gene>
    <name evidence="1" type="ORF">ASPVEDRAFT_153685</name>
</gene>
<reference evidence="2" key="1">
    <citation type="journal article" date="2017" name="Genome Biol.">
        <title>Comparative genomics reveals high biological diversity and specific adaptations in the industrially and medically important fungal genus Aspergillus.</title>
        <authorList>
            <person name="de Vries R.P."/>
            <person name="Riley R."/>
            <person name="Wiebenga A."/>
            <person name="Aguilar-Osorio G."/>
            <person name="Amillis S."/>
            <person name="Uchima C.A."/>
            <person name="Anderluh G."/>
            <person name="Asadollahi M."/>
            <person name="Askin M."/>
            <person name="Barry K."/>
            <person name="Battaglia E."/>
            <person name="Bayram O."/>
            <person name="Benocci T."/>
            <person name="Braus-Stromeyer S.A."/>
            <person name="Caldana C."/>
            <person name="Canovas D."/>
            <person name="Cerqueira G.C."/>
            <person name="Chen F."/>
            <person name="Chen W."/>
            <person name="Choi C."/>
            <person name="Clum A."/>
            <person name="Dos Santos R.A."/>
            <person name="Damasio A.R."/>
            <person name="Diallinas G."/>
            <person name="Emri T."/>
            <person name="Fekete E."/>
            <person name="Flipphi M."/>
            <person name="Freyberg S."/>
            <person name="Gallo A."/>
            <person name="Gournas C."/>
            <person name="Habgood R."/>
            <person name="Hainaut M."/>
            <person name="Harispe M.L."/>
            <person name="Henrissat B."/>
            <person name="Hilden K.S."/>
            <person name="Hope R."/>
            <person name="Hossain A."/>
            <person name="Karabika E."/>
            <person name="Karaffa L."/>
            <person name="Karanyi Z."/>
            <person name="Krasevec N."/>
            <person name="Kuo A."/>
            <person name="Kusch H."/>
            <person name="LaButti K."/>
            <person name="Lagendijk E.L."/>
            <person name="Lapidus A."/>
            <person name="Levasseur A."/>
            <person name="Lindquist E."/>
            <person name="Lipzen A."/>
            <person name="Logrieco A.F."/>
            <person name="MacCabe A."/>
            <person name="Maekelae M.R."/>
            <person name="Malavazi I."/>
            <person name="Melin P."/>
            <person name="Meyer V."/>
            <person name="Mielnichuk N."/>
            <person name="Miskei M."/>
            <person name="Molnar A.P."/>
            <person name="Mule G."/>
            <person name="Ngan C.Y."/>
            <person name="Orejas M."/>
            <person name="Orosz E."/>
            <person name="Ouedraogo J.P."/>
            <person name="Overkamp K.M."/>
            <person name="Park H.-S."/>
            <person name="Perrone G."/>
            <person name="Piumi F."/>
            <person name="Punt P.J."/>
            <person name="Ram A.F."/>
            <person name="Ramon A."/>
            <person name="Rauscher S."/>
            <person name="Record E."/>
            <person name="Riano-Pachon D.M."/>
            <person name="Robert V."/>
            <person name="Roehrig J."/>
            <person name="Ruller R."/>
            <person name="Salamov A."/>
            <person name="Salih N.S."/>
            <person name="Samson R.A."/>
            <person name="Sandor E."/>
            <person name="Sanguinetti M."/>
            <person name="Schuetze T."/>
            <person name="Sepcic K."/>
            <person name="Shelest E."/>
            <person name="Sherlock G."/>
            <person name="Sophianopoulou V."/>
            <person name="Squina F.M."/>
            <person name="Sun H."/>
            <person name="Susca A."/>
            <person name="Todd R.B."/>
            <person name="Tsang A."/>
            <person name="Unkles S.E."/>
            <person name="van de Wiele N."/>
            <person name="van Rossen-Uffink D."/>
            <person name="Oliveira J.V."/>
            <person name="Vesth T.C."/>
            <person name="Visser J."/>
            <person name="Yu J.-H."/>
            <person name="Zhou M."/>
            <person name="Andersen M.R."/>
            <person name="Archer D.B."/>
            <person name="Baker S.E."/>
            <person name="Benoit I."/>
            <person name="Brakhage A.A."/>
            <person name="Braus G.H."/>
            <person name="Fischer R."/>
            <person name="Frisvad J.C."/>
            <person name="Goldman G.H."/>
            <person name="Houbraken J."/>
            <person name="Oakley B."/>
            <person name="Pocsi I."/>
            <person name="Scazzocchio C."/>
            <person name="Seiboth B."/>
            <person name="vanKuyk P.A."/>
            <person name="Wortman J."/>
            <person name="Dyer P.S."/>
            <person name="Grigoriev I.V."/>
        </authorList>
    </citation>
    <scope>NUCLEOTIDE SEQUENCE [LARGE SCALE GENOMIC DNA]</scope>
    <source>
        <strain evidence="2">CBS 583.65</strain>
    </source>
</reference>
<accession>A0A1L9PVH1</accession>
<evidence type="ECO:0000313" key="2">
    <source>
        <dbReference type="Proteomes" id="UP000184073"/>
    </source>
</evidence>
<keyword evidence="2" id="KW-1185">Reference proteome</keyword>
<dbReference type="RefSeq" id="XP_040671235.1">
    <property type="nucleotide sequence ID" value="XM_040808363.1"/>
</dbReference>
<dbReference type="VEuPathDB" id="FungiDB:ASPVEDRAFT_153685"/>
<evidence type="ECO:0000313" key="1">
    <source>
        <dbReference type="EMBL" id="OJJ05473.1"/>
    </source>
</evidence>